<dbReference type="RefSeq" id="WP_012281670.1">
    <property type="nucleotide sequence ID" value="NC_010337.2"/>
</dbReference>
<gene>
    <name evidence="2" type="ORF">HM1_0263</name>
</gene>
<dbReference type="STRING" id="498761.HM1_0263"/>
<name>B0TEG3_HELMI</name>
<keyword evidence="1" id="KW-1133">Transmembrane helix</keyword>
<evidence type="ECO:0000256" key="1">
    <source>
        <dbReference type="SAM" id="Phobius"/>
    </source>
</evidence>
<dbReference type="HOGENOM" id="CLU_1658401_0_0_9"/>
<dbReference type="EMBL" id="CP000930">
    <property type="protein sequence ID" value="ABZ82882.1"/>
    <property type="molecule type" value="Genomic_DNA"/>
</dbReference>
<dbReference type="OrthoDB" id="9844552at2"/>
<evidence type="ECO:0000313" key="2">
    <source>
        <dbReference type="EMBL" id="ABZ82882.1"/>
    </source>
</evidence>
<sequence>MSNRLSRGEQGSILTEVLIALLLLALTALPLYSVMVVAERLERRSERFAQMLTLARQVMELKGTAMKADPGQADSRLPAGVAIPDGFRCQVTVQDAADPAGLPLKEVSVIVWDQANARPVEAGGGAETAPSEISAAETPSAAGSKCALAMLVALPDEAR</sequence>
<feature type="transmembrane region" description="Helical" evidence="1">
    <location>
        <begin position="12"/>
        <end position="38"/>
    </location>
</feature>
<dbReference type="AlphaFoldDB" id="B0TEG3"/>
<organism evidence="2 3">
    <name type="scientific">Heliobacterium modesticaldum (strain ATCC 51547 / Ice1)</name>
    <dbReference type="NCBI Taxonomy" id="498761"/>
    <lineage>
        <taxon>Bacteria</taxon>
        <taxon>Bacillati</taxon>
        <taxon>Bacillota</taxon>
        <taxon>Clostridia</taxon>
        <taxon>Eubacteriales</taxon>
        <taxon>Heliobacteriaceae</taxon>
        <taxon>Heliomicrobium</taxon>
    </lineage>
</organism>
<keyword evidence="1" id="KW-0472">Membrane</keyword>
<accession>B0TEG3</accession>
<dbReference type="Proteomes" id="UP000008550">
    <property type="component" value="Chromosome"/>
</dbReference>
<evidence type="ECO:0008006" key="4">
    <source>
        <dbReference type="Google" id="ProtNLM"/>
    </source>
</evidence>
<dbReference type="KEGG" id="hmo:HM1_0263"/>
<protein>
    <recommendedName>
        <fullName evidence="4">Prepilin-type N-terminal cleavage/methylation domain-containing protein</fullName>
    </recommendedName>
</protein>
<keyword evidence="3" id="KW-1185">Reference proteome</keyword>
<proteinExistence type="predicted"/>
<keyword evidence="1" id="KW-0812">Transmembrane</keyword>
<evidence type="ECO:0000313" key="3">
    <source>
        <dbReference type="Proteomes" id="UP000008550"/>
    </source>
</evidence>
<reference evidence="2 3" key="1">
    <citation type="journal article" date="2008" name="J. Bacteriol.">
        <title>The genome of Heliobacterium modesticaldum, a phototrophic representative of the Firmicutes containing the simplest photosynthetic apparatus.</title>
        <authorList>
            <person name="Sattley W.M."/>
            <person name="Madigan M.T."/>
            <person name="Swingley W.D."/>
            <person name="Cheung P.C."/>
            <person name="Clocksin K.M."/>
            <person name="Conrad A.L."/>
            <person name="Dejesa L.C."/>
            <person name="Honchak B.M."/>
            <person name="Jung D.O."/>
            <person name="Karbach L.E."/>
            <person name="Kurdoglu A."/>
            <person name="Lahiri S."/>
            <person name="Mastrian S.D."/>
            <person name="Page L.E."/>
            <person name="Taylor H.L."/>
            <person name="Wang Z.T."/>
            <person name="Raymond J."/>
            <person name="Chen M."/>
            <person name="Blankenship R.E."/>
            <person name="Touchman J.W."/>
        </authorList>
    </citation>
    <scope>NUCLEOTIDE SEQUENCE [LARGE SCALE GENOMIC DNA]</scope>
    <source>
        <strain evidence="3">ATCC 51547 / Ice1</strain>
    </source>
</reference>